<evidence type="ECO:0000259" key="6">
    <source>
        <dbReference type="Pfam" id="PF01494"/>
    </source>
</evidence>
<comment type="caution">
    <text evidence="7">The sequence shown here is derived from an EMBL/GenBank/DDBJ whole genome shotgun (WGS) entry which is preliminary data.</text>
</comment>
<comment type="similarity">
    <text evidence="1">Belongs to the paxM FAD-dependent monooxygenase family.</text>
</comment>
<name>A0A1M2VBQ8_TRAPU</name>
<gene>
    <name evidence="7" type="ORF">TRAPUB_4166</name>
</gene>
<evidence type="ECO:0000256" key="1">
    <source>
        <dbReference type="ARBA" id="ARBA00007992"/>
    </source>
</evidence>
<keyword evidence="4" id="KW-0560">Oxidoreductase</keyword>
<organism evidence="7 8">
    <name type="scientific">Trametes pubescens</name>
    <name type="common">White-rot fungus</name>
    <dbReference type="NCBI Taxonomy" id="154538"/>
    <lineage>
        <taxon>Eukaryota</taxon>
        <taxon>Fungi</taxon>
        <taxon>Dikarya</taxon>
        <taxon>Basidiomycota</taxon>
        <taxon>Agaricomycotina</taxon>
        <taxon>Agaricomycetes</taxon>
        <taxon>Polyporales</taxon>
        <taxon>Polyporaceae</taxon>
        <taxon>Trametes</taxon>
    </lineage>
</organism>
<dbReference type="Pfam" id="PF01494">
    <property type="entry name" value="FAD_binding_3"/>
    <property type="match status" value="1"/>
</dbReference>
<reference evidence="7 8" key="1">
    <citation type="submission" date="2016-10" db="EMBL/GenBank/DDBJ databases">
        <title>Genome sequence of the basidiomycete white-rot fungus Trametes pubescens.</title>
        <authorList>
            <person name="Makela M.R."/>
            <person name="Granchi Z."/>
            <person name="Peng M."/>
            <person name="De Vries R.P."/>
            <person name="Grigoriev I."/>
            <person name="Riley R."/>
            <person name="Hilden K."/>
        </authorList>
    </citation>
    <scope>NUCLEOTIDE SEQUENCE [LARGE SCALE GENOMIC DNA]</scope>
    <source>
        <strain evidence="7 8">FBCC735</strain>
    </source>
</reference>
<dbReference type="EMBL" id="MNAD01001491">
    <property type="protein sequence ID" value="OJT05101.1"/>
    <property type="molecule type" value="Genomic_DNA"/>
</dbReference>
<evidence type="ECO:0000313" key="7">
    <source>
        <dbReference type="EMBL" id="OJT05101.1"/>
    </source>
</evidence>
<dbReference type="PRINTS" id="PR00420">
    <property type="entry name" value="RNGMNOXGNASE"/>
</dbReference>
<dbReference type="PANTHER" id="PTHR13789">
    <property type="entry name" value="MONOOXYGENASE"/>
    <property type="match status" value="1"/>
</dbReference>
<dbReference type="SUPFAM" id="SSF51905">
    <property type="entry name" value="FAD/NAD(P)-binding domain"/>
    <property type="match status" value="1"/>
</dbReference>
<keyword evidence="5 7" id="KW-0503">Monooxygenase</keyword>
<protein>
    <submittedName>
        <fullName evidence="7">6-hydroxynicotinate 3-monooxygenase</fullName>
    </submittedName>
</protein>
<sequence length="421" mass="45356">MSGARVILAGCGIAGPVLAIFLKLKGYEPIVYERADGPSNDGLSLCIQANGARVLSLIPGLMDKIAHQSIDQLVFYSASAADGASELARTDAPAGLRDFSGVGIGVAGVRRPLLLRTLVEVAEAHGVRVAFGHQLVQVEEPAGEECVVVRFANGYEDSASFVVGCDGLHSNTRACLFGKEAAVFTGLTQTGGISPISEGFRALGPSMVNIYGDGAHMIAYPIDDTQISWAITQREAEERETWRDMDEARQHEFKNGPFSRLPCGGGDLVRTADKIIKFGLYDRPELTSWHKGRVLLIGDAAHPTSPHLGQGANQALEDIYHLVRLLVQHNPSAASPSTATLSTVFTELEQLRIPRTSTLVYKARAAGELRVVSGTEACTMRDETVQEMWKGKERVRGDADAVKMLYADLFSFPFEAGKSEI</sequence>
<dbReference type="InterPro" id="IPR036188">
    <property type="entry name" value="FAD/NAD-bd_sf"/>
</dbReference>
<dbReference type="PANTHER" id="PTHR13789:SF309">
    <property type="entry name" value="PUTATIVE (AFU_ORTHOLOGUE AFUA_6G14510)-RELATED"/>
    <property type="match status" value="1"/>
</dbReference>
<evidence type="ECO:0000256" key="4">
    <source>
        <dbReference type="ARBA" id="ARBA00023002"/>
    </source>
</evidence>
<accession>A0A1M2VBQ8</accession>
<dbReference type="GO" id="GO:0004497">
    <property type="term" value="F:monooxygenase activity"/>
    <property type="evidence" value="ECO:0007669"/>
    <property type="project" value="UniProtKB-KW"/>
</dbReference>
<dbReference type="AlphaFoldDB" id="A0A1M2VBQ8"/>
<dbReference type="OrthoDB" id="47494at2759"/>
<dbReference type="Gene3D" id="3.50.50.60">
    <property type="entry name" value="FAD/NAD(P)-binding domain"/>
    <property type="match status" value="1"/>
</dbReference>
<keyword evidence="3" id="KW-0274">FAD</keyword>
<keyword evidence="2" id="KW-0285">Flavoprotein</keyword>
<dbReference type="GO" id="GO:0071949">
    <property type="term" value="F:FAD binding"/>
    <property type="evidence" value="ECO:0007669"/>
    <property type="project" value="InterPro"/>
</dbReference>
<evidence type="ECO:0000256" key="3">
    <source>
        <dbReference type="ARBA" id="ARBA00022827"/>
    </source>
</evidence>
<evidence type="ECO:0000313" key="8">
    <source>
        <dbReference type="Proteomes" id="UP000184267"/>
    </source>
</evidence>
<proteinExistence type="inferred from homology"/>
<evidence type="ECO:0000256" key="5">
    <source>
        <dbReference type="ARBA" id="ARBA00023033"/>
    </source>
</evidence>
<keyword evidence="8" id="KW-1185">Reference proteome</keyword>
<evidence type="ECO:0000256" key="2">
    <source>
        <dbReference type="ARBA" id="ARBA00022630"/>
    </source>
</evidence>
<dbReference type="STRING" id="154538.A0A1M2VBQ8"/>
<dbReference type="InterPro" id="IPR050493">
    <property type="entry name" value="FAD-dep_Monooxygenase_BioMet"/>
</dbReference>
<dbReference type="OMA" id="EEPFHRY"/>
<dbReference type="InterPro" id="IPR002938">
    <property type="entry name" value="FAD-bd"/>
</dbReference>
<dbReference type="Proteomes" id="UP000184267">
    <property type="component" value="Unassembled WGS sequence"/>
</dbReference>
<feature type="domain" description="FAD-binding" evidence="6">
    <location>
        <begin position="5"/>
        <end position="330"/>
    </location>
</feature>